<reference evidence="3" key="1">
    <citation type="submission" date="2016-10" db="EMBL/GenBank/DDBJ databases">
        <authorList>
            <person name="Varghese N."/>
            <person name="Submissions S."/>
        </authorList>
    </citation>
    <scope>NUCLEOTIDE SEQUENCE [LARGE SCALE GENOMIC DNA]</scope>
    <source>
        <strain evidence="3">CGMCC 4.3530</strain>
    </source>
</reference>
<keyword evidence="3" id="KW-1185">Reference proteome</keyword>
<evidence type="ECO:0000313" key="3">
    <source>
        <dbReference type="Proteomes" id="UP000199529"/>
    </source>
</evidence>
<accession>A0A1H2TTE3</accession>
<gene>
    <name evidence="2" type="ORF">SAMN05216215_1003219</name>
</gene>
<feature type="transmembrane region" description="Helical" evidence="1">
    <location>
        <begin position="176"/>
        <end position="198"/>
    </location>
</feature>
<keyword evidence="1" id="KW-0472">Membrane</keyword>
<feature type="transmembrane region" description="Helical" evidence="1">
    <location>
        <begin position="126"/>
        <end position="156"/>
    </location>
</feature>
<evidence type="ECO:0000313" key="2">
    <source>
        <dbReference type="EMBL" id="SDW47213.1"/>
    </source>
</evidence>
<keyword evidence="1" id="KW-0812">Transmembrane</keyword>
<keyword evidence="1" id="KW-1133">Transmembrane helix</keyword>
<sequence length="206" mass="21433">MADSPVESGGTRAVPERIEPRADAAAELPVPRLAPPVPHVVVKADLLPAVSAVSLIALLGLPIGWVWSRLAPPQESVLGERGRLTPLLVEGYHDFDAIAIFALLALAAGLLTAAVLWLVRGRRGPVLLIAGVLGSVIASWLGVQMGASFAAGLYAMPPNAKLGDLITVAPQVGNGWVLLLQPLGVALGYGLAASWNGFDDLGRRLR</sequence>
<dbReference type="RefSeq" id="WP_093261530.1">
    <property type="nucleotide sequence ID" value="NZ_FNOK01000003.1"/>
</dbReference>
<dbReference type="AlphaFoldDB" id="A0A1H2TTE3"/>
<name>A0A1H2TTE3_9PSEU</name>
<feature type="transmembrane region" description="Helical" evidence="1">
    <location>
        <begin position="97"/>
        <end position="119"/>
    </location>
</feature>
<proteinExistence type="predicted"/>
<protein>
    <recommendedName>
        <fullName evidence="4">DUF2567 domain-containing protein</fullName>
    </recommendedName>
</protein>
<dbReference type="OrthoDB" id="4557003at2"/>
<dbReference type="EMBL" id="FNOK01000003">
    <property type="protein sequence ID" value="SDW47213.1"/>
    <property type="molecule type" value="Genomic_DNA"/>
</dbReference>
<organism evidence="2 3">
    <name type="scientific">Saccharopolyspora shandongensis</name>
    <dbReference type="NCBI Taxonomy" id="418495"/>
    <lineage>
        <taxon>Bacteria</taxon>
        <taxon>Bacillati</taxon>
        <taxon>Actinomycetota</taxon>
        <taxon>Actinomycetes</taxon>
        <taxon>Pseudonocardiales</taxon>
        <taxon>Pseudonocardiaceae</taxon>
        <taxon>Saccharopolyspora</taxon>
    </lineage>
</organism>
<dbReference type="Proteomes" id="UP000199529">
    <property type="component" value="Unassembled WGS sequence"/>
</dbReference>
<evidence type="ECO:0000256" key="1">
    <source>
        <dbReference type="SAM" id="Phobius"/>
    </source>
</evidence>
<dbReference type="STRING" id="418495.SAMN05216215_1003219"/>
<evidence type="ECO:0008006" key="4">
    <source>
        <dbReference type="Google" id="ProtNLM"/>
    </source>
</evidence>
<feature type="transmembrane region" description="Helical" evidence="1">
    <location>
        <begin position="46"/>
        <end position="67"/>
    </location>
</feature>